<keyword evidence="9" id="KW-0812">Transmembrane</keyword>
<evidence type="ECO:0000256" key="8">
    <source>
        <dbReference type="ARBA" id="ARBA00023012"/>
    </source>
</evidence>
<keyword evidence="4" id="KW-0808">Transferase</keyword>
<evidence type="ECO:0000256" key="7">
    <source>
        <dbReference type="ARBA" id="ARBA00022840"/>
    </source>
</evidence>
<evidence type="ECO:0000256" key="4">
    <source>
        <dbReference type="ARBA" id="ARBA00022679"/>
    </source>
</evidence>
<dbReference type="PANTHER" id="PTHR24421">
    <property type="entry name" value="NITRATE/NITRITE SENSOR PROTEIN NARX-RELATED"/>
    <property type="match status" value="1"/>
</dbReference>
<dbReference type="Gene3D" id="1.20.5.1930">
    <property type="match status" value="1"/>
</dbReference>
<dbReference type="Pfam" id="PF02518">
    <property type="entry name" value="HATPase_c"/>
    <property type="match status" value="1"/>
</dbReference>
<evidence type="ECO:0000256" key="1">
    <source>
        <dbReference type="ARBA" id="ARBA00000085"/>
    </source>
</evidence>
<keyword evidence="3" id="KW-0597">Phosphoprotein</keyword>
<dbReference type="EC" id="2.7.13.3" evidence="2"/>
<accession>A0A3D2X5A5</accession>
<dbReference type="PANTHER" id="PTHR24421:SF10">
    <property type="entry name" value="NITRATE_NITRITE SENSOR PROTEIN NARQ"/>
    <property type="match status" value="1"/>
</dbReference>
<evidence type="ECO:0000259" key="10">
    <source>
        <dbReference type="SMART" id="SM00387"/>
    </source>
</evidence>
<dbReference type="GO" id="GO:0046983">
    <property type="term" value="F:protein dimerization activity"/>
    <property type="evidence" value="ECO:0007669"/>
    <property type="project" value="InterPro"/>
</dbReference>
<keyword evidence="9" id="KW-1133">Transmembrane helix</keyword>
<dbReference type="Pfam" id="PF07730">
    <property type="entry name" value="HisKA_3"/>
    <property type="match status" value="1"/>
</dbReference>
<keyword evidence="8" id="KW-0902">Two-component regulatory system</keyword>
<keyword evidence="7" id="KW-0067">ATP-binding</keyword>
<dbReference type="AlphaFoldDB" id="A0A3D2X5A5"/>
<dbReference type="Proteomes" id="UP000262969">
    <property type="component" value="Unassembled WGS sequence"/>
</dbReference>
<dbReference type="InterPro" id="IPR050482">
    <property type="entry name" value="Sensor_HK_TwoCompSys"/>
</dbReference>
<sequence>MAIAVIHEGRTCLNSIYDRLLILICCSFFLDLNTNIKYAVIALLVAMAISEFNYVMEKEFLFYVSYICYFLLCLFMPQFFAFLPLLLYEAVWFRKKALSIAVIITAGYQITQFDSIFKCLFFIMLHIIAVTFAVRTMKQSQLKERLFKLQDTTKESKMELEARNLELISQQDTEIYLATLKERNRIAREIHDNVGHMLSRSILMVGAAIAVNKNEESKELLCGLKDTLSDAMNSIRLSVHDLHDGAIDLKTSVEQLVNDFTFCKVELDYDMGNVANRNVKYCFLTILKEAFSNMIKHSNATKVEVVLREHPGMYQLLIKDNGTGIKKISGEGIGLMNMKDRVNALGGNITITSEKGFRIFVIIPKTCEEKE</sequence>
<dbReference type="GO" id="GO:0005524">
    <property type="term" value="F:ATP binding"/>
    <property type="evidence" value="ECO:0007669"/>
    <property type="project" value="UniProtKB-KW"/>
</dbReference>
<keyword evidence="5" id="KW-0547">Nucleotide-binding</keyword>
<evidence type="ECO:0000256" key="9">
    <source>
        <dbReference type="SAM" id="Phobius"/>
    </source>
</evidence>
<keyword evidence="9" id="KW-0472">Membrane</keyword>
<dbReference type="GO" id="GO:0016020">
    <property type="term" value="C:membrane"/>
    <property type="evidence" value="ECO:0007669"/>
    <property type="project" value="InterPro"/>
</dbReference>
<dbReference type="SUPFAM" id="SSF55874">
    <property type="entry name" value="ATPase domain of HSP90 chaperone/DNA topoisomerase II/histidine kinase"/>
    <property type="match status" value="1"/>
</dbReference>
<protein>
    <recommendedName>
        <fullName evidence="2">histidine kinase</fullName>
        <ecNumber evidence="2">2.7.13.3</ecNumber>
    </recommendedName>
</protein>
<dbReference type="Gene3D" id="3.30.565.10">
    <property type="entry name" value="Histidine kinase-like ATPase, C-terminal domain"/>
    <property type="match status" value="1"/>
</dbReference>
<evidence type="ECO:0000256" key="3">
    <source>
        <dbReference type="ARBA" id="ARBA00022553"/>
    </source>
</evidence>
<name>A0A3D2X5A5_9FIRM</name>
<comment type="caution">
    <text evidence="11">The sequence shown here is derived from an EMBL/GenBank/DDBJ whole genome shotgun (WGS) entry which is preliminary data.</text>
</comment>
<feature type="transmembrane region" description="Helical" evidence="9">
    <location>
        <begin position="36"/>
        <end position="54"/>
    </location>
</feature>
<keyword evidence="6 11" id="KW-0418">Kinase</keyword>
<proteinExistence type="predicted"/>
<feature type="domain" description="Histidine kinase/HSP90-like ATPase" evidence="10">
    <location>
        <begin position="278"/>
        <end position="367"/>
    </location>
</feature>
<comment type="catalytic activity">
    <reaction evidence="1">
        <text>ATP + protein L-histidine = ADP + protein N-phospho-L-histidine.</text>
        <dbReference type="EC" id="2.7.13.3"/>
    </reaction>
</comment>
<feature type="transmembrane region" description="Helical" evidence="9">
    <location>
        <begin position="66"/>
        <end position="88"/>
    </location>
</feature>
<dbReference type="GO" id="GO:0000155">
    <property type="term" value="F:phosphorelay sensor kinase activity"/>
    <property type="evidence" value="ECO:0007669"/>
    <property type="project" value="InterPro"/>
</dbReference>
<evidence type="ECO:0000256" key="5">
    <source>
        <dbReference type="ARBA" id="ARBA00022741"/>
    </source>
</evidence>
<feature type="transmembrane region" description="Helical" evidence="9">
    <location>
        <begin position="115"/>
        <end position="134"/>
    </location>
</feature>
<dbReference type="CDD" id="cd16917">
    <property type="entry name" value="HATPase_UhpB-NarQ-NarX-like"/>
    <property type="match status" value="1"/>
</dbReference>
<gene>
    <name evidence="11" type="ORF">DHW61_06955</name>
</gene>
<dbReference type="InterPro" id="IPR036890">
    <property type="entry name" value="HATPase_C_sf"/>
</dbReference>
<dbReference type="SMART" id="SM00387">
    <property type="entry name" value="HATPase_c"/>
    <property type="match status" value="1"/>
</dbReference>
<evidence type="ECO:0000256" key="6">
    <source>
        <dbReference type="ARBA" id="ARBA00022777"/>
    </source>
</evidence>
<dbReference type="InterPro" id="IPR003594">
    <property type="entry name" value="HATPase_dom"/>
</dbReference>
<evidence type="ECO:0000313" key="12">
    <source>
        <dbReference type="Proteomes" id="UP000262969"/>
    </source>
</evidence>
<dbReference type="InterPro" id="IPR011712">
    <property type="entry name" value="Sig_transdc_His_kin_sub3_dim/P"/>
</dbReference>
<organism evidence="11 12">
    <name type="scientific">Lachnoclostridium phytofermentans</name>
    <dbReference type="NCBI Taxonomy" id="66219"/>
    <lineage>
        <taxon>Bacteria</taxon>
        <taxon>Bacillati</taxon>
        <taxon>Bacillota</taxon>
        <taxon>Clostridia</taxon>
        <taxon>Lachnospirales</taxon>
        <taxon>Lachnospiraceae</taxon>
    </lineage>
</organism>
<reference evidence="11 12" key="1">
    <citation type="journal article" date="2018" name="Nat. Biotechnol.">
        <title>A standardized bacterial taxonomy based on genome phylogeny substantially revises the tree of life.</title>
        <authorList>
            <person name="Parks D.H."/>
            <person name="Chuvochina M."/>
            <person name="Waite D.W."/>
            <person name="Rinke C."/>
            <person name="Skarshewski A."/>
            <person name="Chaumeil P.A."/>
            <person name="Hugenholtz P."/>
        </authorList>
    </citation>
    <scope>NUCLEOTIDE SEQUENCE [LARGE SCALE GENOMIC DNA]</scope>
    <source>
        <strain evidence="11">UBA11728</strain>
    </source>
</reference>
<evidence type="ECO:0000313" key="11">
    <source>
        <dbReference type="EMBL" id="HCL02146.1"/>
    </source>
</evidence>
<evidence type="ECO:0000256" key="2">
    <source>
        <dbReference type="ARBA" id="ARBA00012438"/>
    </source>
</evidence>
<dbReference type="EMBL" id="DPVV01000233">
    <property type="protein sequence ID" value="HCL02146.1"/>
    <property type="molecule type" value="Genomic_DNA"/>
</dbReference>